<evidence type="ECO:0000313" key="8">
    <source>
        <dbReference type="Proteomes" id="UP001302349"/>
    </source>
</evidence>
<dbReference type="CDD" id="cd02110">
    <property type="entry name" value="SO_family_Moco_dimer"/>
    <property type="match status" value="1"/>
</dbReference>
<evidence type="ECO:0000313" key="7">
    <source>
        <dbReference type="EMBL" id="WOK04530.1"/>
    </source>
</evidence>
<evidence type="ECO:0000256" key="3">
    <source>
        <dbReference type="ARBA" id="ARBA00022723"/>
    </source>
</evidence>
<evidence type="ECO:0000256" key="2">
    <source>
        <dbReference type="ARBA" id="ARBA00022505"/>
    </source>
</evidence>
<accession>A0ABZ0IHL6</accession>
<dbReference type="InterPro" id="IPR036374">
    <property type="entry name" value="OxRdtase_Mopterin-bd_sf"/>
</dbReference>
<keyword evidence="8" id="KW-1185">Reference proteome</keyword>
<feature type="domain" description="Oxidoreductase molybdopterin-binding" evidence="5">
    <location>
        <begin position="89"/>
        <end position="259"/>
    </location>
</feature>
<dbReference type="InterPro" id="IPR000572">
    <property type="entry name" value="OxRdtase_Mopterin-bd_dom"/>
</dbReference>
<dbReference type="Gene3D" id="3.90.420.10">
    <property type="entry name" value="Oxidoreductase, molybdopterin-binding domain"/>
    <property type="match status" value="1"/>
</dbReference>
<dbReference type="SUPFAM" id="SSF81296">
    <property type="entry name" value="E set domains"/>
    <property type="match status" value="1"/>
</dbReference>
<dbReference type="SUPFAM" id="SSF56524">
    <property type="entry name" value="Oxidoreductase molybdopterin-binding domain"/>
    <property type="match status" value="1"/>
</dbReference>
<evidence type="ECO:0000256" key="4">
    <source>
        <dbReference type="ARBA" id="ARBA00023002"/>
    </source>
</evidence>
<dbReference type="Proteomes" id="UP001302349">
    <property type="component" value="Chromosome"/>
</dbReference>
<dbReference type="PANTHER" id="PTHR19372">
    <property type="entry name" value="SULFITE REDUCTASE"/>
    <property type="match status" value="1"/>
</dbReference>
<dbReference type="InterPro" id="IPR008335">
    <property type="entry name" value="Mopterin_OxRdtase_euk"/>
</dbReference>
<keyword evidence="4" id="KW-0560">Oxidoreductase</keyword>
<keyword evidence="3" id="KW-0479">Metal-binding</keyword>
<feature type="domain" description="Moybdenum cofactor oxidoreductase dimerisation" evidence="6">
    <location>
        <begin position="288"/>
        <end position="406"/>
    </location>
</feature>
<dbReference type="InterPro" id="IPR005066">
    <property type="entry name" value="MoCF_OxRdtse_dimer"/>
</dbReference>
<organism evidence="7 8">
    <name type="scientific">Imperialibacter roseus</name>
    <dbReference type="NCBI Taxonomy" id="1324217"/>
    <lineage>
        <taxon>Bacteria</taxon>
        <taxon>Pseudomonadati</taxon>
        <taxon>Bacteroidota</taxon>
        <taxon>Cytophagia</taxon>
        <taxon>Cytophagales</taxon>
        <taxon>Flammeovirgaceae</taxon>
        <taxon>Imperialibacter</taxon>
    </lineage>
</organism>
<dbReference type="InterPro" id="IPR014756">
    <property type="entry name" value="Ig_E-set"/>
</dbReference>
<evidence type="ECO:0000256" key="1">
    <source>
        <dbReference type="ARBA" id="ARBA00001924"/>
    </source>
</evidence>
<gene>
    <name evidence="7" type="ORF">RT717_15725</name>
</gene>
<dbReference type="RefSeq" id="WP_317487340.1">
    <property type="nucleotide sequence ID" value="NZ_CP136051.1"/>
</dbReference>
<dbReference type="Pfam" id="PF00174">
    <property type="entry name" value="Oxidored_molyb"/>
    <property type="match status" value="1"/>
</dbReference>
<keyword evidence="2" id="KW-0500">Molybdenum</keyword>
<dbReference type="Pfam" id="PF03404">
    <property type="entry name" value="Mo-co_dimer"/>
    <property type="match status" value="1"/>
</dbReference>
<dbReference type="PANTHER" id="PTHR19372:SF7">
    <property type="entry name" value="SULFITE OXIDASE, MITOCHONDRIAL"/>
    <property type="match status" value="1"/>
</dbReference>
<name>A0ABZ0IHL6_9BACT</name>
<comment type="cofactor">
    <cofactor evidence="1">
        <name>Mo-molybdopterin</name>
        <dbReference type="ChEBI" id="CHEBI:71302"/>
    </cofactor>
</comment>
<protein>
    <submittedName>
        <fullName evidence="7">Sulfite oxidase</fullName>
    </submittedName>
</protein>
<reference evidence="7 8" key="1">
    <citation type="journal article" date="2023" name="Microbiol. Resour. Announc.">
        <title>Complete Genome Sequence of Imperialibacter roseus strain P4T.</title>
        <authorList>
            <person name="Tizabi D.R."/>
            <person name="Bachvaroff T."/>
            <person name="Hill R.T."/>
        </authorList>
    </citation>
    <scope>NUCLEOTIDE SEQUENCE [LARGE SCALE GENOMIC DNA]</scope>
    <source>
        <strain evidence="7 8">P4T</strain>
    </source>
</reference>
<dbReference type="PRINTS" id="PR00407">
    <property type="entry name" value="EUMOPTERIN"/>
</dbReference>
<dbReference type="EMBL" id="CP136051">
    <property type="protein sequence ID" value="WOK04530.1"/>
    <property type="molecule type" value="Genomic_DNA"/>
</dbReference>
<dbReference type="Gene3D" id="2.60.40.650">
    <property type="match status" value="1"/>
</dbReference>
<evidence type="ECO:0000259" key="6">
    <source>
        <dbReference type="Pfam" id="PF03404"/>
    </source>
</evidence>
<proteinExistence type="predicted"/>
<evidence type="ECO:0000259" key="5">
    <source>
        <dbReference type="Pfam" id="PF00174"/>
    </source>
</evidence>
<sequence>MNTRRSFLKKSFLGSQALVWGVPVVYGSVVPEKYPFVGKWLADPEMLPGKNAGLKVLGERPWNIETPPHLLDDKVTPADKMFVRNNGLMPEAIDVANWSLTINGEAAKTTKSYSIAELKSKFKTYTYQLTIECGGNGRAEFNPPAKGNQWEVGAVSCAKWTGVRLKDILMDVGIKDDAVYIGYYGKDVHLSNDPEKVVISRGVPISKALEDETLVAWAMNGEDIPLANGHPLRLVVGGWPGSTSGKWLSAISVRNVVHDGEKMGGDSYRVPCEAVAPGEVVPDENMCIIEGMPVKSIITYPKTGAMIKAGQTLPVRGHAWVGDKSVKEVHVSSDFGATWQAASLERPANRQAWQHFSAELKLPATGYYEIWAKAKDSDGKSQPMVVPGWNPKGYLNNACHRIAVKVR</sequence>